<gene>
    <name evidence="4" type="ORF">BB560_002604</name>
    <name evidence="3" type="ORF">BB560_007270</name>
</gene>
<dbReference type="AlphaFoldDB" id="A0A2T9ZEE8"/>
<feature type="signal peptide" evidence="2">
    <location>
        <begin position="1"/>
        <end position="18"/>
    </location>
</feature>
<feature type="chain" id="PRO_5036052057" description="WSC domain-containing protein" evidence="2">
    <location>
        <begin position="19"/>
        <end position="172"/>
    </location>
</feature>
<keyword evidence="2" id="KW-0732">Signal</keyword>
<sequence>MKAFATLVLLSLTGITASRDPMAPSVEMQCIASLCKNDYSDYICIAQCYGYPSKLLKRTVKGTPCILGCINSLPGGLELGSCIQDCEKAEASESKSASQDGTKCNINTSATVLPAEPVSEIHPGNNRNQTQSAFPSSTSESSTKSTSQSPASTLRTPLGIFTTIIIVLGLSL</sequence>
<evidence type="ECO:0000313" key="5">
    <source>
        <dbReference type="Proteomes" id="UP000245609"/>
    </source>
</evidence>
<protein>
    <recommendedName>
        <fullName evidence="6">WSC domain-containing protein</fullName>
    </recommendedName>
</protein>
<evidence type="ECO:0000256" key="1">
    <source>
        <dbReference type="SAM" id="MobiDB-lite"/>
    </source>
</evidence>
<evidence type="ECO:0008006" key="6">
    <source>
        <dbReference type="Google" id="ProtNLM"/>
    </source>
</evidence>
<evidence type="ECO:0000313" key="4">
    <source>
        <dbReference type="EMBL" id="PVV02930.1"/>
    </source>
</evidence>
<organism evidence="4 5">
    <name type="scientific">Smittium megazygosporum</name>
    <dbReference type="NCBI Taxonomy" id="133381"/>
    <lineage>
        <taxon>Eukaryota</taxon>
        <taxon>Fungi</taxon>
        <taxon>Fungi incertae sedis</taxon>
        <taxon>Zoopagomycota</taxon>
        <taxon>Kickxellomycotina</taxon>
        <taxon>Harpellomycetes</taxon>
        <taxon>Harpellales</taxon>
        <taxon>Legeriomycetaceae</taxon>
        <taxon>Smittium</taxon>
    </lineage>
</organism>
<accession>A0A2T9ZEE8</accession>
<dbReference type="EMBL" id="MBFS01000299">
    <property type="protein sequence ID" value="PVV02930.1"/>
    <property type="molecule type" value="Genomic_DNA"/>
</dbReference>
<name>A0A2T9ZEE8_9FUNG</name>
<feature type="region of interest" description="Disordered" evidence="1">
    <location>
        <begin position="118"/>
        <end position="152"/>
    </location>
</feature>
<feature type="compositionally biased region" description="Low complexity" evidence="1">
    <location>
        <begin position="130"/>
        <end position="152"/>
    </location>
</feature>
<dbReference type="EMBL" id="MBFS01003833">
    <property type="protein sequence ID" value="PVU84737.1"/>
    <property type="molecule type" value="Genomic_DNA"/>
</dbReference>
<comment type="caution">
    <text evidence="4">The sequence shown here is derived from an EMBL/GenBank/DDBJ whole genome shotgun (WGS) entry which is preliminary data.</text>
</comment>
<evidence type="ECO:0000256" key="2">
    <source>
        <dbReference type="SAM" id="SignalP"/>
    </source>
</evidence>
<dbReference type="Proteomes" id="UP000245609">
    <property type="component" value="Unassembled WGS sequence"/>
</dbReference>
<proteinExistence type="predicted"/>
<evidence type="ECO:0000313" key="3">
    <source>
        <dbReference type="EMBL" id="PVU84737.1"/>
    </source>
</evidence>
<reference evidence="4 5" key="1">
    <citation type="journal article" date="2018" name="MBio">
        <title>Comparative Genomics Reveals the Core Gene Toolbox for the Fungus-Insect Symbiosis.</title>
        <authorList>
            <person name="Wang Y."/>
            <person name="Stata M."/>
            <person name="Wang W."/>
            <person name="Stajich J.E."/>
            <person name="White M.M."/>
            <person name="Moncalvo J.M."/>
        </authorList>
    </citation>
    <scope>NUCLEOTIDE SEQUENCE [LARGE SCALE GENOMIC DNA]</scope>
    <source>
        <strain evidence="4 5">SC-DP-2</strain>
    </source>
</reference>
<keyword evidence="5" id="KW-1185">Reference proteome</keyword>